<feature type="transmembrane region" description="Helical" evidence="1">
    <location>
        <begin position="20"/>
        <end position="43"/>
    </location>
</feature>
<feature type="transmembrane region" description="Helical" evidence="1">
    <location>
        <begin position="115"/>
        <end position="138"/>
    </location>
</feature>
<dbReference type="InterPro" id="IPR006696">
    <property type="entry name" value="DUF423"/>
</dbReference>
<keyword evidence="1" id="KW-0812">Transmembrane</keyword>
<keyword evidence="1" id="KW-0472">Membrane</keyword>
<feature type="transmembrane region" description="Helical" evidence="1">
    <location>
        <begin position="85"/>
        <end position="103"/>
    </location>
</feature>
<name>A0A7G2CIX7_9TRYP</name>
<keyword evidence="1" id="KW-1133">Transmembrane helix</keyword>
<evidence type="ECO:0000256" key="1">
    <source>
        <dbReference type="SAM" id="Phobius"/>
    </source>
</evidence>
<gene>
    <name evidence="2" type="ORF">ADEAN_000637700</name>
</gene>
<proteinExistence type="predicted"/>
<organism evidence="2 3">
    <name type="scientific">Angomonas deanei</name>
    <dbReference type="NCBI Taxonomy" id="59799"/>
    <lineage>
        <taxon>Eukaryota</taxon>
        <taxon>Discoba</taxon>
        <taxon>Euglenozoa</taxon>
        <taxon>Kinetoplastea</taxon>
        <taxon>Metakinetoplastina</taxon>
        <taxon>Trypanosomatida</taxon>
        <taxon>Trypanosomatidae</taxon>
        <taxon>Strigomonadinae</taxon>
        <taxon>Angomonas</taxon>
    </lineage>
</organism>
<dbReference type="EMBL" id="LR877156">
    <property type="protein sequence ID" value="CAD2218884.1"/>
    <property type="molecule type" value="Genomic_DNA"/>
</dbReference>
<sequence length="140" mass="15040">MESNSFVSLKVPQLRVLGAGLLGGLGVTFGALGSHAFMPLMSAEEHKLYLGANQYHIIHSIVLYLTGFTLLQYPNLPSSGALTAGYNALFAGTVLLATCRYIHCTVHKPEWVQKLQYGVPVSSALLLFGWGSLAYAAVKL</sequence>
<keyword evidence="3" id="KW-1185">Reference proteome</keyword>
<dbReference type="Proteomes" id="UP000515908">
    <property type="component" value="Chromosome 12"/>
</dbReference>
<protein>
    <submittedName>
        <fullName evidence="2">Uncharacterized protein</fullName>
    </submittedName>
</protein>
<feature type="transmembrane region" description="Helical" evidence="1">
    <location>
        <begin position="55"/>
        <end position="73"/>
    </location>
</feature>
<evidence type="ECO:0000313" key="3">
    <source>
        <dbReference type="Proteomes" id="UP000515908"/>
    </source>
</evidence>
<accession>A0A7G2CIX7</accession>
<dbReference type="Pfam" id="PF04241">
    <property type="entry name" value="DUF423"/>
    <property type="match status" value="1"/>
</dbReference>
<evidence type="ECO:0000313" key="2">
    <source>
        <dbReference type="EMBL" id="CAD2218884.1"/>
    </source>
</evidence>
<dbReference type="AlphaFoldDB" id="A0A7G2CIX7"/>
<dbReference type="VEuPathDB" id="TriTrypDB:ADEAN_000637700"/>
<reference evidence="2 3" key="1">
    <citation type="submission" date="2020-08" db="EMBL/GenBank/DDBJ databases">
        <authorList>
            <person name="Newling K."/>
            <person name="Davey J."/>
            <person name="Forrester S."/>
        </authorList>
    </citation>
    <scope>NUCLEOTIDE SEQUENCE [LARGE SCALE GENOMIC DNA]</scope>
    <source>
        <strain evidence="3">Crithidia deanei Carvalho (ATCC PRA-265)</strain>
    </source>
</reference>